<name>A0ABS9H2Q0_9BACL</name>
<keyword evidence="3" id="KW-1185">Reference proteome</keyword>
<dbReference type="Gene3D" id="2.30.30.240">
    <property type="entry name" value="PRC-barrel domain"/>
    <property type="match status" value="1"/>
</dbReference>
<organism evidence="2 3">
    <name type="scientific">Pseudalkalibacillus berkeleyi</name>
    <dbReference type="NCBI Taxonomy" id="1069813"/>
    <lineage>
        <taxon>Bacteria</taxon>
        <taxon>Bacillati</taxon>
        <taxon>Bacillota</taxon>
        <taxon>Bacilli</taxon>
        <taxon>Bacillales</taxon>
        <taxon>Fictibacillaceae</taxon>
        <taxon>Pseudalkalibacillus</taxon>
    </lineage>
</organism>
<sequence>MLIFGKDILNKEIVSSESSESFNHMVEDILLNKKTFDLDYLLYVDKRPEENAQENRLETSMDNVVNSVGGLNATNTSPVTNEDAHFKNYTKETFYIPFNAVQNLGEDKVKISGIEKQSHDPIDSITTDSIIHKKVKTESGETIGKVQDVIIDWEQSRAVGLSLSDGFWAKLMSNTNRYMRLEDNIKLETEDIIVPEHMKDHLVDDINDVHPK</sequence>
<evidence type="ECO:0000313" key="3">
    <source>
        <dbReference type="Proteomes" id="UP001649381"/>
    </source>
</evidence>
<evidence type="ECO:0000313" key="2">
    <source>
        <dbReference type="EMBL" id="MCF6138341.1"/>
    </source>
</evidence>
<proteinExistence type="predicted"/>
<evidence type="ECO:0000259" key="1">
    <source>
        <dbReference type="Pfam" id="PF05239"/>
    </source>
</evidence>
<gene>
    <name evidence="2" type="ORF">L2716_11440</name>
</gene>
<dbReference type="Pfam" id="PF05239">
    <property type="entry name" value="PRC"/>
    <property type="match status" value="1"/>
</dbReference>
<dbReference type="InterPro" id="IPR011033">
    <property type="entry name" value="PRC_barrel-like_sf"/>
</dbReference>
<dbReference type="SUPFAM" id="SSF50346">
    <property type="entry name" value="PRC-barrel domain"/>
    <property type="match status" value="1"/>
</dbReference>
<feature type="domain" description="PRC-barrel" evidence="1">
    <location>
        <begin position="128"/>
        <end position="195"/>
    </location>
</feature>
<accession>A0ABS9H2Q0</accession>
<protein>
    <submittedName>
        <fullName evidence="2">PRC-barrel domain-containing protein</fullName>
    </submittedName>
</protein>
<dbReference type="Proteomes" id="UP001649381">
    <property type="component" value="Unassembled WGS sequence"/>
</dbReference>
<dbReference type="RefSeq" id="WP_236334713.1">
    <property type="nucleotide sequence ID" value="NZ_JAKIJS010000001.1"/>
</dbReference>
<dbReference type="InterPro" id="IPR027275">
    <property type="entry name" value="PRC-brl_dom"/>
</dbReference>
<reference evidence="2 3" key="1">
    <citation type="submission" date="2022-01" db="EMBL/GenBank/DDBJ databases">
        <title>Alkalihalobacillus sp. EGI L200015, a novel bacterium isolated from a salt lake sediment.</title>
        <authorList>
            <person name="Gao L."/>
            <person name="Fang B.-Z."/>
            <person name="Li W.-J."/>
        </authorList>
    </citation>
    <scope>NUCLEOTIDE SEQUENCE [LARGE SCALE GENOMIC DNA]</scope>
    <source>
        <strain evidence="2 3">KCTC 12718</strain>
    </source>
</reference>
<comment type="caution">
    <text evidence="2">The sequence shown here is derived from an EMBL/GenBank/DDBJ whole genome shotgun (WGS) entry which is preliminary data.</text>
</comment>
<dbReference type="EMBL" id="JAKIJS010000001">
    <property type="protein sequence ID" value="MCF6138341.1"/>
    <property type="molecule type" value="Genomic_DNA"/>
</dbReference>